<dbReference type="InterPro" id="IPR050490">
    <property type="entry name" value="Bact_solute-bd_prot1"/>
</dbReference>
<gene>
    <name evidence="9" type="ORF">D3P04_00150</name>
</gene>
<keyword evidence="10" id="KW-1185">Reference proteome</keyword>
<evidence type="ECO:0000313" key="9">
    <source>
        <dbReference type="EMBL" id="RJE89110.1"/>
    </source>
</evidence>
<evidence type="ECO:0000256" key="2">
    <source>
        <dbReference type="ARBA" id="ARBA00008520"/>
    </source>
</evidence>
<keyword evidence="6" id="KW-0564">Palmitate</keyword>
<keyword evidence="7" id="KW-0449">Lipoprotein</keyword>
<feature type="signal peptide" evidence="8">
    <location>
        <begin position="1"/>
        <end position="25"/>
    </location>
</feature>
<comment type="similarity">
    <text evidence="2">Belongs to the bacterial solute-binding protein 1 family.</text>
</comment>
<evidence type="ECO:0000256" key="3">
    <source>
        <dbReference type="ARBA" id="ARBA00022475"/>
    </source>
</evidence>
<dbReference type="CDD" id="cd13585">
    <property type="entry name" value="PBP2_TMBP_like"/>
    <property type="match status" value="1"/>
</dbReference>
<comment type="caution">
    <text evidence="9">The sequence shown here is derived from an EMBL/GenBank/DDBJ whole genome shotgun (WGS) entry which is preliminary data.</text>
</comment>
<evidence type="ECO:0000256" key="4">
    <source>
        <dbReference type="ARBA" id="ARBA00022729"/>
    </source>
</evidence>
<organism evidence="9 10">
    <name type="scientific">Paracoccus onubensis</name>
    <dbReference type="NCBI Taxonomy" id="1675788"/>
    <lineage>
        <taxon>Bacteria</taxon>
        <taxon>Pseudomonadati</taxon>
        <taxon>Pseudomonadota</taxon>
        <taxon>Alphaproteobacteria</taxon>
        <taxon>Rhodobacterales</taxon>
        <taxon>Paracoccaceae</taxon>
        <taxon>Paracoccus</taxon>
    </lineage>
</organism>
<evidence type="ECO:0000256" key="8">
    <source>
        <dbReference type="SAM" id="SignalP"/>
    </source>
</evidence>
<evidence type="ECO:0000313" key="10">
    <source>
        <dbReference type="Proteomes" id="UP000284202"/>
    </source>
</evidence>
<feature type="chain" id="PRO_5019359868" evidence="8">
    <location>
        <begin position="26"/>
        <end position="431"/>
    </location>
</feature>
<keyword evidence="3" id="KW-1003">Cell membrane</keyword>
<dbReference type="Pfam" id="PF01547">
    <property type="entry name" value="SBP_bac_1"/>
    <property type="match status" value="1"/>
</dbReference>
<dbReference type="Gene3D" id="3.40.190.10">
    <property type="entry name" value="Periplasmic binding protein-like II"/>
    <property type="match status" value="2"/>
</dbReference>
<reference evidence="10" key="1">
    <citation type="submission" date="2018-09" db="EMBL/GenBank/DDBJ databases">
        <title>Acidovorax cavernicola nov. sp. isolated from Gruta de las Maravillas (Aracena, Spain).</title>
        <authorList>
            <person name="Jurado V."/>
            <person name="Gutierrez-Patricio S."/>
            <person name="Gonzalez-Pimentel J.L."/>
            <person name="Miller A.Z."/>
            <person name="Laiz L."/>
            <person name="Saiz-Jimenez C."/>
        </authorList>
    </citation>
    <scope>NUCLEOTIDE SEQUENCE [LARGE SCALE GENOMIC DNA]</scope>
    <source>
        <strain evidence="10">1011MAR3C25</strain>
    </source>
</reference>
<dbReference type="InterPro" id="IPR006059">
    <property type="entry name" value="SBP"/>
</dbReference>
<dbReference type="OrthoDB" id="9770625at2"/>
<dbReference type="Proteomes" id="UP000284202">
    <property type="component" value="Unassembled WGS sequence"/>
</dbReference>
<sequence length="431" mass="46505">MYITRRGVACLTAALATVWVTSAAAQEFDWKAHSGETITFLANSNPLGQLLIDHADEFEELTGITLEVDSYQEQQMRQRLMTVMNARSDEVDVFMTLPSREGMQFASAGWYADLTPYIQDSVSPDYDADGFGKALMDAATFDGQLTAVPLNIEGPLLYYRTDVFEECGLDAPSSLEGLADTAAKLKECTDLTPFASRGLAPAAPYSFSAFMHNMGGQYIVDGESAMCSPEAKQALTLYSDLLKNYGPPGVVNYSFQQLTALYSAGRSAMSFESSNEFGLIMESGDRLEDTAIVPLPEGPGGSHPTVIGWGMAISANSANPDAAWYFLQWASSPEMQAKFALEGIAPPRAAVADSADYKAWLEESPVRQQWHDALAILAETGTSEIGYPIIANPESREHIGQAIGDMLLGTASVDQACAKADTALNELIARD</sequence>
<keyword evidence="4 8" id="KW-0732">Signal</keyword>
<keyword evidence="5" id="KW-0472">Membrane</keyword>
<evidence type="ECO:0000256" key="7">
    <source>
        <dbReference type="ARBA" id="ARBA00023288"/>
    </source>
</evidence>
<dbReference type="GO" id="GO:0042597">
    <property type="term" value="C:periplasmic space"/>
    <property type="evidence" value="ECO:0007669"/>
    <property type="project" value="UniProtKB-SubCell"/>
</dbReference>
<dbReference type="PANTHER" id="PTHR43649">
    <property type="entry name" value="ARABINOSE-BINDING PROTEIN-RELATED"/>
    <property type="match status" value="1"/>
</dbReference>
<comment type="subcellular location">
    <subcellularLocation>
        <location evidence="1">Periplasm</location>
    </subcellularLocation>
</comment>
<name>A0A418T7N9_9RHOB</name>
<dbReference type="SUPFAM" id="SSF53850">
    <property type="entry name" value="Periplasmic binding protein-like II"/>
    <property type="match status" value="1"/>
</dbReference>
<evidence type="ECO:0000256" key="5">
    <source>
        <dbReference type="ARBA" id="ARBA00023136"/>
    </source>
</evidence>
<dbReference type="EMBL" id="QZCG01000001">
    <property type="protein sequence ID" value="RJE89110.1"/>
    <property type="molecule type" value="Genomic_DNA"/>
</dbReference>
<proteinExistence type="inferred from homology"/>
<dbReference type="PANTHER" id="PTHR43649:SF33">
    <property type="entry name" value="POLYGALACTURONAN_RHAMNOGALACTURONAN-BINDING PROTEIN YTCQ"/>
    <property type="match status" value="1"/>
</dbReference>
<evidence type="ECO:0000256" key="1">
    <source>
        <dbReference type="ARBA" id="ARBA00004418"/>
    </source>
</evidence>
<evidence type="ECO:0000256" key="6">
    <source>
        <dbReference type="ARBA" id="ARBA00023139"/>
    </source>
</evidence>
<protein>
    <submittedName>
        <fullName evidence="9">Sugar ABC transporter substrate-binding protein</fullName>
    </submittedName>
</protein>
<dbReference type="RefSeq" id="WP_119744737.1">
    <property type="nucleotide sequence ID" value="NZ_QZCG01000001.1"/>
</dbReference>
<accession>A0A418T7N9</accession>
<dbReference type="AlphaFoldDB" id="A0A418T7N9"/>